<comment type="similarity">
    <text evidence="2 7">Belongs to the sodium:solute symporter (SSF) (TC 2.A.21) family.</text>
</comment>
<comment type="subcellular location">
    <subcellularLocation>
        <location evidence="1">Membrane</location>
        <topology evidence="1">Multi-pass membrane protein</topology>
    </subcellularLocation>
</comment>
<evidence type="ECO:0000256" key="6">
    <source>
        <dbReference type="ARBA" id="ARBA00023136"/>
    </source>
</evidence>
<keyword evidence="4 9" id="KW-0812">Transmembrane</keyword>
<dbReference type="CDD" id="cd11476">
    <property type="entry name" value="SLC5sbd_DUR3"/>
    <property type="match status" value="1"/>
</dbReference>
<evidence type="ECO:0000256" key="7">
    <source>
        <dbReference type="RuleBase" id="RU362091"/>
    </source>
</evidence>
<evidence type="ECO:0000256" key="1">
    <source>
        <dbReference type="ARBA" id="ARBA00004141"/>
    </source>
</evidence>
<feature type="transmembrane region" description="Helical" evidence="9">
    <location>
        <begin position="628"/>
        <end position="650"/>
    </location>
</feature>
<sequence length="676" mass="71436">MAEAILSQGLGYGIVLGFGLVFAAIMTLITMIQKRFLGEKIDSEEYMAAGRNVKTGLVASAVVSSWTWAATLLQSSSVAYKYGISGPFWYASGASVQVLLFSVLAIELKRKCPNAHTFLEIISIRYGRNAHYVFLFFGLLTNIIVSAMLLLGGSAVVTALTGMNTYAACFLLPLGVIIYTLFGGLKATFIADYTHTVVIMIIVLLFSFTAYTTSDLIGSPGAMFDLLQQASIRHPVSGNHEGSYLTMASSQGLMFGIINLCSNFGTVFIDNAYWQRAIAASPHSTVKAYLIGGLSWFAIPFTLATTLGISAVALENHPNFPTFPNRMAAADVGAGLVAPNAAVALLGQGGAVAVLLLVFMAVTSAASAELIAVSSIVTFDVYKSYINPNATGKQIINVSHAIVASFGIIMGVLAIILKEAGIDLGYLYSLMGVLISSAVLPVTFSLMWKKQSATAAIAAPLGGLVISITAWLVCAKLYSGEITLASTSTDQAMLAGNLGALISGGLISVVISLLKPDNYTFEGTRALQQVTDDAPAPGGMASTDSASDDGSLDEKKAGKGGEKAEIASVDVPAPKGGWTFDAEEDAKLAKASRFARWSSGVLTVILILLWPLPMFFSNYVFTKGFYTGWVVLSIVWAICSTIAVTIYPVWESRGAIAEVFRGIWGMMTRKSSTAAV</sequence>
<dbReference type="InterPro" id="IPR001734">
    <property type="entry name" value="Na/solute_symporter"/>
</dbReference>
<keyword evidence="3" id="KW-0813">Transport</keyword>
<dbReference type="PANTHER" id="PTHR46154:SF4">
    <property type="entry name" value="UREA ACTIVE TRANSPORTER"/>
    <property type="match status" value="1"/>
</dbReference>
<accession>A0ABQ7JZN4</accession>
<feature type="transmembrane region" description="Helical" evidence="9">
    <location>
        <begin position="53"/>
        <end position="73"/>
    </location>
</feature>
<feature type="transmembrane region" description="Helical" evidence="9">
    <location>
        <begin position="394"/>
        <end position="416"/>
    </location>
</feature>
<dbReference type="InterPro" id="IPR038377">
    <property type="entry name" value="Na/Glc_symporter_sf"/>
</dbReference>
<proteinExistence type="inferred from homology"/>
<keyword evidence="6 9" id="KW-0472">Membrane</keyword>
<feature type="transmembrane region" description="Helical" evidence="9">
    <location>
        <begin position="493"/>
        <end position="514"/>
    </location>
</feature>
<feature type="transmembrane region" description="Helical" evidence="9">
    <location>
        <begin position="129"/>
        <end position="151"/>
    </location>
</feature>
<feature type="transmembrane region" description="Helical" evidence="9">
    <location>
        <begin position="597"/>
        <end position="616"/>
    </location>
</feature>
<protein>
    <recommendedName>
        <fullName evidence="12">Urea transporter</fullName>
    </recommendedName>
</protein>
<dbReference type="Pfam" id="PF00474">
    <property type="entry name" value="SSF"/>
    <property type="match status" value="1"/>
</dbReference>
<dbReference type="InterPro" id="IPR031155">
    <property type="entry name" value="DUR"/>
</dbReference>
<evidence type="ECO:0000256" key="9">
    <source>
        <dbReference type="SAM" id="Phobius"/>
    </source>
</evidence>
<evidence type="ECO:0000256" key="5">
    <source>
        <dbReference type="ARBA" id="ARBA00022989"/>
    </source>
</evidence>
<feature type="transmembrane region" description="Helical" evidence="9">
    <location>
        <begin position="189"/>
        <end position="211"/>
    </location>
</feature>
<dbReference type="EMBL" id="JAAAIM010000464">
    <property type="protein sequence ID" value="KAG0287725.1"/>
    <property type="molecule type" value="Genomic_DNA"/>
</dbReference>
<feature type="transmembrane region" description="Helical" evidence="9">
    <location>
        <begin position="428"/>
        <end position="448"/>
    </location>
</feature>
<comment type="caution">
    <text evidence="10">The sequence shown here is derived from an EMBL/GenBank/DDBJ whole genome shotgun (WGS) entry which is preliminary data.</text>
</comment>
<dbReference type="Gene3D" id="1.20.1730.10">
    <property type="entry name" value="Sodium/glucose cotransporter"/>
    <property type="match status" value="1"/>
</dbReference>
<feature type="region of interest" description="Disordered" evidence="8">
    <location>
        <begin position="532"/>
        <end position="563"/>
    </location>
</feature>
<feature type="transmembrane region" description="Helical" evidence="9">
    <location>
        <begin position="352"/>
        <end position="382"/>
    </location>
</feature>
<feature type="transmembrane region" description="Helical" evidence="9">
    <location>
        <begin position="286"/>
        <end position="314"/>
    </location>
</feature>
<feature type="compositionally biased region" description="Basic and acidic residues" evidence="8">
    <location>
        <begin position="552"/>
        <end position="563"/>
    </location>
</feature>
<evidence type="ECO:0000256" key="8">
    <source>
        <dbReference type="SAM" id="MobiDB-lite"/>
    </source>
</evidence>
<evidence type="ECO:0000313" key="10">
    <source>
        <dbReference type="EMBL" id="KAG0287725.1"/>
    </source>
</evidence>
<dbReference type="Proteomes" id="UP001194696">
    <property type="component" value="Unassembled WGS sequence"/>
</dbReference>
<evidence type="ECO:0008006" key="12">
    <source>
        <dbReference type="Google" id="ProtNLM"/>
    </source>
</evidence>
<keyword evidence="5 9" id="KW-1133">Transmembrane helix</keyword>
<reference evidence="10 11" key="1">
    <citation type="journal article" date="2020" name="Fungal Divers.">
        <title>Resolving the Mortierellaceae phylogeny through synthesis of multi-gene phylogenetics and phylogenomics.</title>
        <authorList>
            <person name="Vandepol N."/>
            <person name="Liber J."/>
            <person name="Desiro A."/>
            <person name="Na H."/>
            <person name="Kennedy M."/>
            <person name="Barry K."/>
            <person name="Grigoriev I.V."/>
            <person name="Miller A.N."/>
            <person name="O'Donnell K."/>
            <person name="Stajich J.E."/>
            <person name="Bonito G."/>
        </authorList>
    </citation>
    <scope>NUCLEOTIDE SEQUENCE [LARGE SCALE GENOMIC DNA]</scope>
    <source>
        <strain evidence="10 11">AD045</strain>
    </source>
</reference>
<organism evidence="10 11">
    <name type="scientific">Linnemannia gamsii</name>
    <dbReference type="NCBI Taxonomy" id="64522"/>
    <lineage>
        <taxon>Eukaryota</taxon>
        <taxon>Fungi</taxon>
        <taxon>Fungi incertae sedis</taxon>
        <taxon>Mucoromycota</taxon>
        <taxon>Mortierellomycotina</taxon>
        <taxon>Mortierellomycetes</taxon>
        <taxon>Mortierellales</taxon>
        <taxon>Mortierellaceae</taxon>
        <taxon>Linnemannia</taxon>
    </lineage>
</organism>
<feature type="transmembrane region" description="Helical" evidence="9">
    <location>
        <begin position="163"/>
        <end position="182"/>
    </location>
</feature>
<feature type="transmembrane region" description="Helical" evidence="9">
    <location>
        <begin position="455"/>
        <end position="473"/>
    </location>
</feature>
<evidence type="ECO:0000256" key="4">
    <source>
        <dbReference type="ARBA" id="ARBA00022692"/>
    </source>
</evidence>
<name>A0ABQ7JZN4_9FUNG</name>
<evidence type="ECO:0000256" key="3">
    <source>
        <dbReference type="ARBA" id="ARBA00022448"/>
    </source>
</evidence>
<keyword evidence="11" id="KW-1185">Reference proteome</keyword>
<dbReference type="NCBIfam" id="TIGR00813">
    <property type="entry name" value="sss"/>
    <property type="match status" value="1"/>
</dbReference>
<gene>
    <name evidence="10" type="ORF">BGZ96_008378</name>
</gene>
<evidence type="ECO:0000313" key="11">
    <source>
        <dbReference type="Proteomes" id="UP001194696"/>
    </source>
</evidence>
<dbReference type="PROSITE" id="PS50283">
    <property type="entry name" value="NA_SOLUT_SYMP_3"/>
    <property type="match status" value="1"/>
</dbReference>
<evidence type="ECO:0000256" key="2">
    <source>
        <dbReference type="ARBA" id="ARBA00006434"/>
    </source>
</evidence>
<feature type="transmembrane region" description="Helical" evidence="9">
    <location>
        <begin position="88"/>
        <end position="108"/>
    </location>
</feature>
<feature type="transmembrane region" description="Helical" evidence="9">
    <location>
        <begin position="253"/>
        <end position="274"/>
    </location>
</feature>
<dbReference type="PANTHER" id="PTHR46154">
    <property type="match status" value="1"/>
</dbReference>
<feature type="transmembrane region" description="Helical" evidence="9">
    <location>
        <begin position="12"/>
        <end position="32"/>
    </location>
</feature>